<dbReference type="InterPro" id="IPR003395">
    <property type="entry name" value="RecF/RecN/SMC_N"/>
</dbReference>
<protein>
    <recommendedName>
        <fullName evidence="2">Structural maintenance of chromosomes protein 5</fullName>
    </recommendedName>
</protein>
<dbReference type="InterPro" id="IPR027417">
    <property type="entry name" value="P-loop_NTPase"/>
</dbReference>
<dbReference type="SUPFAM" id="SSF52540">
    <property type="entry name" value="P-loop containing nucleoside triphosphate hydrolases"/>
    <property type="match status" value="1"/>
</dbReference>
<comment type="caution">
    <text evidence="6">The sequence shown here is derived from an EMBL/GenBank/DDBJ whole genome shotgun (WGS) entry which is preliminary data.</text>
</comment>
<dbReference type="PANTHER" id="PTHR45916">
    <property type="entry name" value="STRUCTURAL MAINTENANCE OF CHROMOSOMES PROTEIN 5"/>
    <property type="match status" value="1"/>
</dbReference>
<proteinExistence type="inferred from homology"/>
<dbReference type="EMBL" id="JAWZYT010001281">
    <property type="protein sequence ID" value="KAK4313633.1"/>
    <property type="molecule type" value="Genomic_DNA"/>
</dbReference>
<evidence type="ECO:0000256" key="3">
    <source>
        <dbReference type="ARBA" id="ARBA00023054"/>
    </source>
</evidence>
<feature type="coiled-coil region" evidence="4">
    <location>
        <begin position="187"/>
        <end position="214"/>
    </location>
</feature>
<keyword evidence="3 4" id="KW-0175">Coiled coil</keyword>
<evidence type="ECO:0000256" key="2">
    <source>
        <dbReference type="ARBA" id="ARBA00018687"/>
    </source>
</evidence>
<dbReference type="PANTHER" id="PTHR45916:SF1">
    <property type="entry name" value="STRUCTURAL MAINTENANCE OF CHROMOSOMES PROTEIN 5"/>
    <property type="match status" value="1"/>
</dbReference>
<organism evidence="6 7">
    <name type="scientific">Petrolisthes manimaculis</name>
    <dbReference type="NCBI Taxonomy" id="1843537"/>
    <lineage>
        <taxon>Eukaryota</taxon>
        <taxon>Metazoa</taxon>
        <taxon>Ecdysozoa</taxon>
        <taxon>Arthropoda</taxon>
        <taxon>Crustacea</taxon>
        <taxon>Multicrustacea</taxon>
        <taxon>Malacostraca</taxon>
        <taxon>Eumalacostraca</taxon>
        <taxon>Eucarida</taxon>
        <taxon>Decapoda</taxon>
        <taxon>Pleocyemata</taxon>
        <taxon>Anomura</taxon>
        <taxon>Galatheoidea</taxon>
        <taxon>Porcellanidae</taxon>
        <taxon>Petrolisthes</taxon>
    </lineage>
</organism>
<feature type="coiled-coil region" evidence="4">
    <location>
        <begin position="809"/>
        <end position="857"/>
    </location>
</feature>
<feature type="coiled-coil region" evidence="4">
    <location>
        <begin position="613"/>
        <end position="692"/>
    </location>
</feature>
<keyword evidence="7" id="KW-1185">Reference proteome</keyword>
<dbReference type="GO" id="GO:0003697">
    <property type="term" value="F:single-stranded DNA binding"/>
    <property type="evidence" value="ECO:0007669"/>
    <property type="project" value="TreeGrafter"/>
</dbReference>
<comment type="similarity">
    <text evidence="1">Belongs to the SMC family. SMC5 subfamily.</text>
</comment>
<sequence>MVGAGPTGDSHFKKGNIYRIYIKDFLTLDEVEMRPEPFLNIVCGPNGAGKSSVLCAICLCLGGKPVVTGRGKEIAEFVKHGRNTAILEVELYMGDEGDNVVVSRRLDRTNKSSWSLQGRDVTKKEVDKKLSELQIQMDNLCHFLPQDRVSSFAKMNTKELLEATERAVGDPSLAEQHLILCASGDRLQSLNSRVKSLEDELGRAVTRNAQLKDAVTNHEMKIKLEENIKKLQTQRLWFFYDLKRKLHSQMKEKWEDHRRELKGMQKKLAPVEEKLKMLQNLEKELKTIRRQMSDEIKKRQGMAHSLQKKYEHTEEIIGDFQRELNGKRQEEQRRQRELGDMQKQLNVLQAQLSNMPHIEESEAAERLKELTLKIQRASQELVALQGRQEEAQMTKVAAGRKVVACEKELKTIQDVGRQRLELLKKRNQDAYRAALWLESNVNQFNAIIHPPMCTLLNIRDPKYCKYVENRISFNDLVSFVCENKEDMNTFKLMMDRQRIRVNLVHSAPGHSDRFQPDVSLENIRRYGFHTFMRECVDAPPAILTYLCRSYDLHRIPIAESGNYSAVPANFTNFYIGDRRFSKTQSRYDQQWSTVIQPIYESELLRITVDAERIERLQNDLQEARSCIVEAEQMIKMAAEENTNLTQQLEMWRNEKRVLVARKDERKVLEQRIKQKEGQLERCKNGCIDLEAEEVKTNARIQEKVLNLVRISEKRAKAVSDWDDYLTKYIKTTVKERIAGADIQRSHQSISASVKELNTLKAQVTEMGDELDSLMVDAQTALQKLLKDLNVSSYKQISSEVRDQFQSSNLEETEKKLAEVEAHRDCLVTASEKEVEEYKRREAEMRLLRRRLDTLQADTAAHATDMESVKQSWLPRISSLVEDISNKFSKFMAGAGYAGEVSLSIPEDPNTFTSYGISIKVSFRDHQCLKELTAHHQSGGERAMATALYLLTLQSLTPVSFRCVDEINQGMDPINERQLLKMLMDTEANENASQCFFVTPKLLPDMKYTQTVNTMVVYNSQTMLPHSRFNLERIFRAQRRAMQKPTS</sequence>
<name>A0AAE1PSF3_9EUCA</name>
<evidence type="ECO:0000313" key="6">
    <source>
        <dbReference type="EMBL" id="KAK4313633.1"/>
    </source>
</evidence>
<dbReference type="GO" id="GO:0000724">
    <property type="term" value="P:double-strand break repair via homologous recombination"/>
    <property type="evidence" value="ECO:0007669"/>
    <property type="project" value="TreeGrafter"/>
</dbReference>
<gene>
    <name evidence="6" type="ORF">Pmani_015037</name>
</gene>
<evidence type="ECO:0000259" key="5">
    <source>
        <dbReference type="Pfam" id="PF02463"/>
    </source>
</evidence>
<evidence type="ECO:0000313" key="7">
    <source>
        <dbReference type="Proteomes" id="UP001292094"/>
    </source>
</evidence>
<evidence type="ECO:0000256" key="1">
    <source>
        <dbReference type="ARBA" id="ARBA00010171"/>
    </source>
</evidence>
<feature type="coiled-coil region" evidence="4">
    <location>
        <begin position="360"/>
        <end position="394"/>
    </location>
</feature>
<dbReference type="Gene3D" id="3.40.50.300">
    <property type="entry name" value="P-loop containing nucleotide triphosphate hydrolases"/>
    <property type="match status" value="2"/>
</dbReference>
<feature type="domain" description="RecF/RecN/SMC N-terminal" evidence="5">
    <location>
        <begin position="17"/>
        <end position="998"/>
    </location>
</feature>
<dbReference type="AlphaFoldDB" id="A0AAE1PSF3"/>
<accession>A0AAE1PSF3</accession>
<reference evidence="6" key="1">
    <citation type="submission" date="2023-11" db="EMBL/GenBank/DDBJ databases">
        <title>Genome assemblies of two species of porcelain crab, Petrolisthes cinctipes and Petrolisthes manimaculis (Anomura: Porcellanidae).</title>
        <authorList>
            <person name="Angst P."/>
        </authorList>
    </citation>
    <scope>NUCLEOTIDE SEQUENCE</scope>
    <source>
        <strain evidence="6">PB745_02</strain>
        <tissue evidence="6">Gill</tissue>
    </source>
</reference>
<dbReference type="GO" id="GO:0030915">
    <property type="term" value="C:Smc5-Smc6 complex"/>
    <property type="evidence" value="ECO:0007669"/>
    <property type="project" value="TreeGrafter"/>
</dbReference>
<dbReference type="GO" id="GO:0005634">
    <property type="term" value="C:nucleus"/>
    <property type="evidence" value="ECO:0007669"/>
    <property type="project" value="TreeGrafter"/>
</dbReference>
<evidence type="ECO:0000256" key="4">
    <source>
        <dbReference type="SAM" id="Coils"/>
    </source>
</evidence>
<dbReference type="Proteomes" id="UP001292094">
    <property type="component" value="Unassembled WGS sequence"/>
</dbReference>
<dbReference type="Pfam" id="PF02463">
    <property type="entry name" value="SMC_N"/>
    <property type="match status" value="1"/>
</dbReference>
<feature type="coiled-coil region" evidence="4">
    <location>
        <begin position="271"/>
        <end position="298"/>
    </location>
</feature>